<dbReference type="Pfam" id="PF01687">
    <property type="entry name" value="Flavokinase"/>
    <property type="match status" value="1"/>
</dbReference>
<keyword evidence="7" id="KW-0067">ATP-binding</keyword>
<evidence type="ECO:0000256" key="3">
    <source>
        <dbReference type="ARBA" id="ARBA00022630"/>
    </source>
</evidence>
<dbReference type="GO" id="GO:0005524">
    <property type="term" value="F:ATP binding"/>
    <property type="evidence" value="ECO:0007669"/>
    <property type="project" value="UniProtKB-KW"/>
</dbReference>
<feature type="domain" description="Riboflavin kinase" evidence="8">
    <location>
        <begin position="20"/>
        <end position="152"/>
    </location>
</feature>
<reference evidence="9" key="1">
    <citation type="submission" date="2021-05" db="EMBL/GenBank/DDBJ databases">
        <title>A free-living protist that lacks canonical eukaryotic 1 DNA replication and segregation systems.</title>
        <authorList>
            <person name="Salas-Leiva D.E."/>
            <person name="Tromer E.C."/>
            <person name="Curtis B.A."/>
            <person name="Jerlstrom-Hultqvist J."/>
            <person name="Kolisko M."/>
            <person name="Yi Z."/>
            <person name="Salas-Leiva J.S."/>
            <person name="Gallot-Lavallee L."/>
            <person name="Kops G.J.P.L."/>
            <person name="Archibald J.M."/>
            <person name="Simpson A.G.B."/>
            <person name="Roger A.J."/>
        </authorList>
    </citation>
    <scope>NUCLEOTIDE SEQUENCE</scope>
    <source>
        <strain evidence="9">BICM</strain>
    </source>
</reference>
<keyword evidence="5" id="KW-0808">Transferase</keyword>
<dbReference type="Proteomes" id="UP000717585">
    <property type="component" value="Unassembled WGS sequence"/>
</dbReference>
<sequence length="157" mass="17444">MTDGGILASEAVRVWEPIDLVVSGHVIHGFGRGKRQLGCPTANLDLEHIDEALKATIGTRMGVYAGFATFLSGVHKGETHPAVLSIGTNPTFANDRPSIEAHLMHHFTKDFYGAELRVALRWLVRVDRRFASFDELKTAISDDIEIFGRMLSERDRQ</sequence>
<dbReference type="EC" id="2.7.1.26" evidence="2"/>
<dbReference type="EMBL" id="JAHDYR010000012">
    <property type="protein sequence ID" value="KAG9394836.1"/>
    <property type="molecule type" value="Genomic_DNA"/>
</dbReference>
<evidence type="ECO:0000259" key="8">
    <source>
        <dbReference type="SMART" id="SM00904"/>
    </source>
</evidence>
<name>A0A8J6BYT0_9EUKA</name>
<dbReference type="SMART" id="SM00904">
    <property type="entry name" value="Flavokinase"/>
    <property type="match status" value="1"/>
</dbReference>
<evidence type="ECO:0000256" key="6">
    <source>
        <dbReference type="ARBA" id="ARBA00022741"/>
    </source>
</evidence>
<keyword evidence="6" id="KW-0547">Nucleotide-binding</keyword>
<dbReference type="InterPro" id="IPR015865">
    <property type="entry name" value="Riboflavin_kinase_bac/euk"/>
</dbReference>
<keyword evidence="10" id="KW-1185">Reference proteome</keyword>
<comment type="caution">
    <text evidence="9">The sequence shown here is derived from an EMBL/GenBank/DDBJ whole genome shotgun (WGS) entry which is preliminary data.</text>
</comment>
<protein>
    <recommendedName>
        <fullName evidence="2">riboflavin kinase</fullName>
        <ecNumber evidence="2">2.7.1.26</ecNumber>
    </recommendedName>
</protein>
<evidence type="ECO:0000256" key="4">
    <source>
        <dbReference type="ARBA" id="ARBA00022643"/>
    </source>
</evidence>
<gene>
    <name evidence="9" type="ORF">J8273_0043</name>
</gene>
<organism evidence="9 10">
    <name type="scientific">Carpediemonas membranifera</name>
    <dbReference type="NCBI Taxonomy" id="201153"/>
    <lineage>
        <taxon>Eukaryota</taxon>
        <taxon>Metamonada</taxon>
        <taxon>Carpediemonas-like organisms</taxon>
        <taxon>Carpediemonas</taxon>
    </lineage>
</organism>
<evidence type="ECO:0000256" key="1">
    <source>
        <dbReference type="ARBA" id="ARBA00005201"/>
    </source>
</evidence>
<dbReference type="Gene3D" id="2.40.30.30">
    <property type="entry name" value="Riboflavin kinase-like"/>
    <property type="match status" value="1"/>
</dbReference>
<dbReference type="PANTHER" id="PTHR22749">
    <property type="entry name" value="RIBOFLAVIN KINASE/FMN ADENYLYLTRANSFERASE"/>
    <property type="match status" value="1"/>
</dbReference>
<accession>A0A8J6BYT0</accession>
<dbReference type="GO" id="GO:0009398">
    <property type="term" value="P:FMN biosynthetic process"/>
    <property type="evidence" value="ECO:0007669"/>
    <property type="project" value="UniProtKB-UniPathway"/>
</dbReference>
<evidence type="ECO:0000256" key="2">
    <source>
        <dbReference type="ARBA" id="ARBA00012105"/>
    </source>
</evidence>
<dbReference type="PANTHER" id="PTHR22749:SF6">
    <property type="entry name" value="RIBOFLAVIN KINASE"/>
    <property type="match status" value="1"/>
</dbReference>
<dbReference type="InterPro" id="IPR023465">
    <property type="entry name" value="Riboflavin_kinase_dom_sf"/>
</dbReference>
<comment type="pathway">
    <text evidence="1">Cofactor biosynthesis; FMN biosynthesis; FMN from riboflavin (ATP route): step 1/1.</text>
</comment>
<dbReference type="GO" id="GO:0009231">
    <property type="term" value="P:riboflavin biosynthetic process"/>
    <property type="evidence" value="ECO:0007669"/>
    <property type="project" value="InterPro"/>
</dbReference>
<dbReference type="GO" id="GO:0008531">
    <property type="term" value="F:riboflavin kinase activity"/>
    <property type="evidence" value="ECO:0007669"/>
    <property type="project" value="UniProtKB-EC"/>
</dbReference>
<dbReference type="AlphaFoldDB" id="A0A8J6BYT0"/>
<dbReference type="UniPathway" id="UPA00276">
    <property type="reaction ID" value="UER00406"/>
</dbReference>
<dbReference type="OrthoDB" id="276388at2759"/>
<evidence type="ECO:0000313" key="10">
    <source>
        <dbReference type="Proteomes" id="UP000717585"/>
    </source>
</evidence>
<evidence type="ECO:0000313" key="9">
    <source>
        <dbReference type="EMBL" id="KAG9394836.1"/>
    </source>
</evidence>
<evidence type="ECO:0000256" key="7">
    <source>
        <dbReference type="ARBA" id="ARBA00022840"/>
    </source>
</evidence>
<evidence type="ECO:0000256" key="5">
    <source>
        <dbReference type="ARBA" id="ARBA00022679"/>
    </source>
</evidence>
<dbReference type="InterPro" id="IPR023468">
    <property type="entry name" value="Riboflavin_kinase"/>
</dbReference>
<keyword evidence="3" id="KW-0285">Flavoprotein</keyword>
<dbReference type="SUPFAM" id="SSF82114">
    <property type="entry name" value="Riboflavin kinase-like"/>
    <property type="match status" value="1"/>
</dbReference>
<keyword evidence="4" id="KW-0288">FMN</keyword>
<keyword evidence="9" id="KW-0418">Kinase</keyword>
<proteinExistence type="predicted"/>